<feature type="domain" description="AB hydrolase-1" evidence="3">
    <location>
        <begin position="20"/>
        <end position="212"/>
    </location>
</feature>
<dbReference type="InterPro" id="IPR051601">
    <property type="entry name" value="Serine_prot/Carboxylest_S33"/>
</dbReference>
<gene>
    <name evidence="5" type="ORF">T440DRAFT_404043</name>
</gene>
<dbReference type="AlphaFoldDB" id="A0A6A7AXV2"/>
<comment type="similarity">
    <text evidence="1">Belongs to the peptidase S33 family.</text>
</comment>
<dbReference type="OrthoDB" id="425534at2759"/>
<evidence type="ECO:0000259" key="4">
    <source>
        <dbReference type="Pfam" id="PF08386"/>
    </source>
</evidence>
<dbReference type="SUPFAM" id="SSF53474">
    <property type="entry name" value="alpha/beta-Hydrolases"/>
    <property type="match status" value="1"/>
</dbReference>
<proteinExistence type="inferred from homology"/>
<sequence length="427" mass="45916">MIKLPATLSNVTARVGPAFINPGGPGGSAVQTVVGIALGLFSTERLRESFDIIGVDPRGVGLSHQIKCNMTIFAERVSLFPQTEEEFATLVDKNRRLGESCRELTGPLFEHLDTISSAKDHEAVRVALNEGPMNFLGVSYGSQLGAQYAALFPNNIRTLTLDGILLHSQNEASNLIIEATSYEVGMKHYFDWATTNDLSVLKGQDVAAIWTELLANATEKPIPALSCNNIDCYSEVTAEDLLFNAHRLVAFAGERRPGLGGSWEVLSQALLNSTQGDASTLSSLLAIPEAINLPAIGCLDWTHFTTSVSEVLAAQAMLDAYAPFTRGATTMWQLQHACIGWPFEVKNPPKKLEIKTEATVLVSSPTSDPNTGMPWALGLMEEIENAVLLVREGDGHTSFLLGGETAEIMSEYLITGKAPAAGIITKS</sequence>
<dbReference type="Pfam" id="PF08386">
    <property type="entry name" value="Abhydrolase_4"/>
    <property type="match status" value="1"/>
</dbReference>
<feature type="domain" description="Peptidase S33 tripeptidyl aminopeptidase-like C-terminal" evidence="4">
    <location>
        <begin position="326"/>
        <end position="422"/>
    </location>
</feature>
<protein>
    <submittedName>
        <fullName evidence="5">Alpha/beta-hydrolase</fullName>
    </submittedName>
</protein>
<dbReference type="GO" id="GO:0016787">
    <property type="term" value="F:hydrolase activity"/>
    <property type="evidence" value="ECO:0007669"/>
    <property type="project" value="UniProtKB-KW"/>
</dbReference>
<dbReference type="PANTHER" id="PTHR43248">
    <property type="entry name" value="2-SUCCINYL-6-HYDROXY-2,4-CYCLOHEXADIENE-1-CARBOXYLATE SYNTHASE"/>
    <property type="match status" value="1"/>
</dbReference>
<dbReference type="PANTHER" id="PTHR43248:SF30">
    <property type="entry name" value="AB HYDROLASE-1 DOMAIN-CONTAINING PROTEIN"/>
    <property type="match status" value="1"/>
</dbReference>
<organism evidence="5 6">
    <name type="scientific">Plenodomus tracheiphilus IPT5</name>
    <dbReference type="NCBI Taxonomy" id="1408161"/>
    <lineage>
        <taxon>Eukaryota</taxon>
        <taxon>Fungi</taxon>
        <taxon>Dikarya</taxon>
        <taxon>Ascomycota</taxon>
        <taxon>Pezizomycotina</taxon>
        <taxon>Dothideomycetes</taxon>
        <taxon>Pleosporomycetidae</taxon>
        <taxon>Pleosporales</taxon>
        <taxon>Pleosporineae</taxon>
        <taxon>Leptosphaeriaceae</taxon>
        <taxon>Plenodomus</taxon>
    </lineage>
</organism>
<evidence type="ECO:0000313" key="6">
    <source>
        <dbReference type="Proteomes" id="UP000799423"/>
    </source>
</evidence>
<keyword evidence="6" id="KW-1185">Reference proteome</keyword>
<dbReference type="InterPro" id="IPR029058">
    <property type="entry name" value="AB_hydrolase_fold"/>
</dbReference>
<evidence type="ECO:0000256" key="2">
    <source>
        <dbReference type="ARBA" id="ARBA00022801"/>
    </source>
</evidence>
<dbReference type="Proteomes" id="UP000799423">
    <property type="component" value="Unassembled WGS sequence"/>
</dbReference>
<keyword evidence="2" id="KW-0378">Hydrolase</keyword>
<dbReference type="EMBL" id="MU006328">
    <property type="protein sequence ID" value="KAF2847197.1"/>
    <property type="molecule type" value="Genomic_DNA"/>
</dbReference>
<name>A0A6A7AXV2_9PLEO</name>
<evidence type="ECO:0000259" key="3">
    <source>
        <dbReference type="Pfam" id="PF00561"/>
    </source>
</evidence>
<reference evidence="5" key="1">
    <citation type="submission" date="2020-01" db="EMBL/GenBank/DDBJ databases">
        <authorList>
            <consortium name="DOE Joint Genome Institute"/>
            <person name="Haridas S."/>
            <person name="Albert R."/>
            <person name="Binder M."/>
            <person name="Bloem J."/>
            <person name="Labutti K."/>
            <person name="Salamov A."/>
            <person name="Andreopoulos B."/>
            <person name="Baker S.E."/>
            <person name="Barry K."/>
            <person name="Bills G."/>
            <person name="Bluhm B.H."/>
            <person name="Cannon C."/>
            <person name="Castanera R."/>
            <person name="Culley D.E."/>
            <person name="Daum C."/>
            <person name="Ezra D."/>
            <person name="Gonzalez J.B."/>
            <person name="Henrissat B."/>
            <person name="Kuo A."/>
            <person name="Liang C."/>
            <person name="Lipzen A."/>
            <person name="Lutzoni F."/>
            <person name="Magnuson J."/>
            <person name="Mondo S."/>
            <person name="Nolan M."/>
            <person name="Ohm R."/>
            <person name="Pangilinan J."/>
            <person name="Park H.-J."/>
            <person name="Ramirez L."/>
            <person name="Alfaro M."/>
            <person name="Sun H."/>
            <person name="Tritt A."/>
            <person name="Yoshinaga Y."/>
            <person name="Zwiers L.-H."/>
            <person name="Turgeon B.G."/>
            <person name="Goodwin S.B."/>
            <person name="Spatafora J.W."/>
            <person name="Crous P.W."/>
            <person name="Grigoriev I.V."/>
        </authorList>
    </citation>
    <scope>NUCLEOTIDE SEQUENCE</scope>
    <source>
        <strain evidence="5">IPT5</strain>
    </source>
</reference>
<dbReference type="InterPro" id="IPR013595">
    <property type="entry name" value="Pept_S33_TAP-like_C"/>
</dbReference>
<dbReference type="Gene3D" id="3.40.50.1820">
    <property type="entry name" value="alpha/beta hydrolase"/>
    <property type="match status" value="1"/>
</dbReference>
<accession>A0A6A7AXV2</accession>
<evidence type="ECO:0000313" key="5">
    <source>
        <dbReference type="EMBL" id="KAF2847197.1"/>
    </source>
</evidence>
<dbReference type="Pfam" id="PF00561">
    <property type="entry name" value="Abhydrolase_1"/>
    <property type="match status" value="1"/>
</dbReference>
<evidence type="ECO:0000256" key="1">
    <source>
        <dbReference type="ARBA" id="ARBA00010088"/>
    </source>
</evidence>
<dbReference type="InterPro" id="IPR000073">
    <property type="entry name" value="AB_hydrolase_1"/>
</dbReference>